<evidence type="ECO:0000256" key="13">
    <source>
        <dbReference type="SAM" id="Phobius"/>
    </source>
</evidence>
<keyword evidence="12 13" id="KW-0472">Membrane</keyword>
<evidence type="ECO:0000313" key="16">
    <source>
        <dbReference type="Proteomes" id="UP000594800"/>
    </source>
</evidence>
<evidence type="ECO:0000256" key="5">
    <source>
        <dbReference type="ARBA" id="ARBA00022679"/>
    </source>
</evidence>
<dbReference type="GO" id="GO:0006744">
    <property type="term" value="P:ubiquinone biosynthetic process"/>
    <property type="evidence" value="ECO:0007669"/>
    <property type="project" value="UniProtKB-UniPathway"/>
</dbReference>
<evidence type="ECO:0000256" key="7">
    <source>
        <dbReference type="ARBA" id="ARBA00022692"/>
    </source>
</evidence>
<dbReference type="GO" id="GO:0005524">
    <property type="term" value="F:ATP binding"/>
    <property type="evidence" value="ECO:0007669"/>
    <property type="project" value="UniProtKB-KW"/>
</dbReference>
<evidence type="ECO:0000256" key="2">
    <source>
        <dbReference type="ARBA" id="ARBA00009670"/>
    </source>
</evidence>
<dbReference type="UniPathway" id="UPA00232"/>
<evidence type="ECO:0000256" key="10">
    <source>
        <dbReference type="ARBA" id="ARBA00022840"/>
    </source>
</evidence>
<keyword evidence="3" id="KW-1003">Cell membrane</keyword>
<dbReference type="GO" id="GO:0016301">
    <property type="term" value="F:kinase activity"/>
    <property type="evidence" value="ECO:0007669"/>
    <property type="project" value="UniProtKB-KW"/>
</dbReference>
<dbReference type="InterPro" id="IPR004147">
    <property type="entry name" value="ABC1_dom"/>
</dbReference>
<dbReference type="EMBL" id="CP064942">
    <property type="protein sequence ID" value="QPH55747.1"/>
    <property type="molecule type" value="Genomic_DNA"/>
</dbReference>
<evidence type="ECO:0000259" key="14">
    <source>
        <dbReference type="Pfam" id="PF03109"/>
    </source>
</evidence>
<dbReference type="PANTHER" id="PTHR10566:SF113">
    <property type="entry name" value="PROTEIN ACTIVITY OF BC1 COMPLEX KINASE 7, CHLOROPLASTIC"/>
    <property type="match status" value="1"/>
</dbReference>
<dbReference type="CDD" id="cd13972">
    <property type="entry name" value="UbiB"/>
    <property type="match status" value="1"/>
</dbReference>
<dbReference type="Pfam" id="PF03109">
    <property type="entry name" value="ABC1"/>
    <property type="match status" value="1"/>
</dbReference>
<reference evidence="15 16" key="1">
    <citation type="submission" date="2020-11" db="EMBL/GenBank/DDBJ databases">
        <title>Description of Pontivivens ytuae sp. nov. isolated from deep sea sediment of Mariana Trench.</title>
        <authorList>
            <person name="Wang Z."/>
            <person name="Sun Q.-L."/>
            <person name="Xu X.-D."/>
            <person name="Tang Y.-Z."/>
            <person name="Zhang J."/>
        </authorList>
    </citation>
    <scope>NUCLEOTIDE SEQUENCE [LARGE SCALE GENOMIC DNA]</scope>
    <source>
        <strain evidence="15 16">MT2928</strain>
    </source>
</reference>
<gene>
    <name evidence="15" type="primary">ubiB</name>
    <name evidence="15" type="ORF">I0K15_08495</name>
</gene>
<comment type="pathway">
    <text evidence="1">Cofactor biosynthesis; ubiquinone biosynthesis [regulation].</text>
</comment>
<keyword evidence="11 13" id="KW-1133">Transmembrane helix</keyword>
<evidence type="ECO:0000256" key="9">
    <source>
        <dbReference type="ARBA" id="ARBA00022777"/>
    </source>
</evidence>
<organism evidence="15 16">
    <name type="scientific">Pontivivens ytuae</name>
    <dbReference type="NCBI Taxonomy" id="2789856"/>
    <lineage>
        <taxon>Bacteria</taxon>
        <taxon>Pseudomonadati</taxon>
        <taxon>Pseudomonadota</taxon>
        <taxon>Alphaproteobacteria</taxon>
        <taxon>Rhodobacterales</taxon>
        <taxon>Paracoccaceae</taxon>
        <taxon>Pontivivens</taxon>
    </lineage>
</organism>
<dbReference type="InterPro" id="IPR050154">
    <property type="entry name" value="UbiB_kinase"/>
</dbReference>
<dbReference type="InterPro" id="IPR045308">
    <property type="entry name" value="UbiB_bact"/>
</dbReference>
<keyword evidence="16" id="KW-1185">Reference proteome</keyword>
<keyword evidence="5" id="KW-0808">Transferase</keyword>
<protein>
    <submittedName>
        <fullName evidence="15">2-polyprenylphenol 6-hydroxylase</fullName>
    </submittedName>
</protein>
<dbReference type="PANTHER" id="PTHR10566">
    <property type="entry name" value="CHAPERONE-ACTIVITY OF BC1 COMPLEX CABC1 -RELATED"/>
    <property type="match status" value="1"/>
</dbReference>
<keyword evidence="9" id="KW-0418">Kinase</keyword>
<keyword evidence="8" id="KW-0547">Nucleotide-binding</keyword>
<evidence type="ECO:0000256" key="8">
    <source>
        <dbReference type="ARBA" id="ARBA00022741"/>
    </source>
</evidence>
<keyword evidence="7 13" id="KW-0812">Transmembrane</keyword>
<comment type="similarity">
    <text evidence="2">Belongs to the protein kinase superfamily. ADCK protein kinase family.</text>
</comment>
<evidence type="ECO:0000256" key="6">
    <source>
        <dbReference type="ARBA" id="ARBA00022688"/>
    </source>
</evidence>
<feature type="transmembrane region" description="Helical" evidence="13">
    <location>
        <begin position="495"/>
        <end position="516"/>
    </location>
</feature>
<dbReference type="SUPFAM" id="SSF56112">
    <property type="entry name" value="Protein kinase-like (PK-like)"/>
    <property type="match status" value="1"/>
</dbReference>
<proteinExistence type="inferred from homology"/>
<evidence type="ECO:0000256" key="11">
    <source>
        <dbReference type="ARBA" id="ARBA00022989"/>
    </source>
</evidence>
<keyword evidence="6" id="KW-0831">Ubiquinone biosynthesis</keyword>
<dbReference type="KEGG" id="poz:I0K15_08495"/>
<keyword evidence="4" id="KW-0997">Cell inner membrane</keyword>
<evidence type="ECO:0000256" key="1">
    <source>
        <dbReference type="ARBA" id="ARBA00005020"/>
    </source>
</evidence>
<dbReference type="InterPro" id="IPR011009">
    <property type="entry name" value="Kinase-like_dom_sf"/>
</dbReference>
<accession>A0A7S9QES1</accession>
<evidence type="ECO:0000256" key="3">
    <source>
        <dbReference type="ARBA" id="ARBA00022475"/>
    </source>
</evidence>
<evidence type="ECO:0000256" key="12">
    <source>
        <dbReference type="ARBA" id="ARBA00023136"/>
    </source>
</evidence>
<dbReference type="InterPro" id="IPR010232">
    <property type="entry name" value="UbiB"/>
</dbReference>
<dbReference type="AlphaFoldDB" id="A0A7S9QES1"/>
<evidence type="ECO:0000256" key="4">
    <source>
        <dbReference type="ARBA" id="ARBA00022519"/>
    </source>
</evidence>
<name>A0A7S9QES1_9RHOB</name>
<sequence>MNPVSNLWRLIRTGATFQRTGALDYAMRQFGAPGSLRITAKVLMWPVQWLGERGDPAQPPVVRAITALGPSYIKFGQILSTRPDVTGPELSRELKILQDKLPPFPMDAARREVERELGAPVEALFIEFSQPVAAASIAQVHRARRADTGEEVAVKIRRPGIARAFDRDIQAFYFVARTIELLAPKARRLKPTQVIAHFHGVVKQELDFRLEASAAAEFGANVEKDEGFRIPQVIWPLSSETVLTSQWVSGTQMGDLEGLRASGIDMKAMGARVVQVFLNHALRDGYFHADMHQGNLKVGPDGDLIALDFGIMGRIDAYTRRVFAEIVYGFLRQNYRRVAEVHFEAGYVPPDRDIDEFAQALRTVAEPIFGQDASRISMAKLLAHLFDVTERFGMETQTQLILLQRTMVVVEGVGRSLDPHMNMWQVARPVVERYIRDNLGPRAVARDLAETVRILSRFGPLLPRMAEAALIRTNNPVEDEDDPQARRRSRRRGRAAWALAGMAMGAAIALTSVWLAQAL</sequence>
<dbReference type="NCBIfam" id="TIGR01982">
    <property type="entry name" value="UbiB"/>
    <property type="match status" value="1"/>
</dbReference>
<dbReference type="Proteomes" id="UP000594800">
    <property type="component" value="Chromosome"/>
</dbReference>
<feature type="domain" description="ABC1 atypical kinase-like" evidence="14">
    <location>
        <begin position="97"/>
        <end position="342"/>
    </location>
</feature>
<evidence type="ECO:0000313" key="15">
    <source>
        <dbReference type="EMBL" id="QPH55747.1"/>
    </source>
</evidence>
<keyword evidence="10" id="KW-0067">ATP-binding</keyword>